<dbReference type="GO" id="GO:0005524">
    <property type="term" value="F:ATP binding"/>
    <property type="evidence" value="ECO:0007669"/>
    <property type="project" value="UniProtKB-UniRule"/>
</dbReference>
<dbReference type="GO" id="GO:0005875">
    <property type="term" value="C:microtubule associated complex"/>
    <property type="evidence" value="ECO:0007669"/>
    <property type="project" value="TreeGrafter"/>
</dbReference>
<evidence type="ECO:0000313" key="20">
    <source>
        <dbReference type="EMBL" id="KAF7411799.1"/>
    </source>
</evidence>
<dbReference type="InterPro" id="IPR027417">
    <property type="entry name" value="P-loop_NTPase"/>
</dbReference>
<keyword evidence="10" id="KW-0411">Iron-sulfur</keyword>
<dbReference type="GO" id="GO:0046872">
    <property type="term" value="F:metal ion binding"/>
    <property type="evidence" value="ECO:0007669"/>
    <property type="project" value="UniProtKB-KW"/>
</dbReference>
<comment type="subcellular location">
    <subcellularLocation>
        <location evidence="3">Cytoplasm</location>
        <location evidence="3">Cytoskeleton</location>
    </subcellularLocation>
    <subcellularLocation>
        <location evidence="2">Nucleus</location>
    </subcellularLocation>
</comment>
<comment type="similarity">
    <text evidence="17">Belongs to the TRAFAC class myosin-kinesin ATPase superfamily. Kinesin family.</text>
</comment>
<evidence type="ECO:0000256" key="13">
    <source>
        <dbReference type="ARBA" id="ARBA00023175"/>
    </source>
</evidence>
<name>A0A834NL30_VESVU</name>
<feature type="coiled-coil region" evidence="18">
    <location>
        <begin position="344"/>
        <end position="398"/>
    </location>
</feature>
<dbReference type="GO" id="GO:0007018">
    <property type="term" value="P:microtubule-based movement"/>
    <property type="evidence" value="ECO:0007669"/>
    <property type="project" value="InterPro"/>
</dbReference>
<evidence type="ECO:0000256" key="7">
    <source>
        <dbReference type="ARBA" id="ARBA00022741"/>
    </source>
</evidence>
<keyword evidence="13 17" id="KW-0505">Motor protein</keyword>
<dbReference type="PROSITE" id="PS00411">
    <property type="entry name" value="KINESIN_MOTOR_1"/>
    <property type="match status" value="1"/>
</dbReference>
<keyword evidence="14" id="KW-0206">Cytoskeleton</keyword>
<dbReference type="Pfam" id="PF25764">
    <property type="entry name" value="KIF21A_4th"/>
    <property type="match status" value="1"/>
</dbReference>
<dbReference type="GO" id="GO:0007052">
    <property type="term" value="P:mitotic spindle organization"/>
    <property type="evidence" value="ECO:0007669"/>
    <property type="project" value="TreeGrafter"/>
</dbReference>
<evidence type="ECO:0000256" key="10">
    <source>
        <dbReference type="ARBA" id="ARBA00023014"/>
    </source>
</evidence>
<dbReference type="FunFam" id="3.40.850.10:FF:000038">
    <property type="entry name" value="chromosome-associated kinesin KIF4A"/>
    <property type="match status" value="1"/>
</dbReference>
<keyword evidence="15" id="KW-0539">Nucleus</keyword>
<evidence type="ECO:0000256" key="9">
    <source>
        <dbReference type="ARBA" id="ARBA00023004"/>
    </source>
</evidence>
<comment type="cofactor">
    <cofactor evidence="16">
        <name>[2Fe-2S] cluster</name>
        <dbReference type="ChEBI" id="CHEBI:190135"/>
    </cofactor>
</comment>
<dbReference type="GO" id="GO:0005634">
    <property type="term" value="C:nucleus"/>
    <property type="evidence" value="ECO:0007669"/>
    <property type="project" value="UniProtKB-SubCell"/>
</dbReference>
<sequence>MVEDTIRVAVRIRPLIKSEIDKGCEECLDITPGQPQIIIKNTDRAFTFNYVFTPDVSQENFYNTAIKDMVTSIFDGYNVTILAYGQTGSGKTHSMGTDYNGMEDMGIIPRAMHDIFKIVASKEEWNFRTSVSFMELYQEQLYDLLSDKQRTNSIVDIREDSKGIKIIGITEKEVQSAEESLECLIEGSQGRVTGSTAMNAQSSRSHAIFTLHIQQQKKDDPNVATTAKFHLVDLAGSERSKKTQATGERFKEGVHINKGLLALGNVISQLGDNGNNSYVGYRDSKLTRLLQDSLGGNSMTLMIACVSPADYNMDETLSTLRYADRARKIKNKPVVNQDPRVAEINRLNELVQKLKLALLNQESERTCSNDYQELQKKNESLQQKIRDLTEKLNGNLIKMVFMHEKTEFAEQLHDKIKAEMALVLEDCKELLDSYRENSGHDDEYCVKLKAVYQKILDIQTNEKKTSEELFNHAMSLESKLPITKDTENDVDNVTSDGELSNCLEDFDKKHEEHTSLQTERNNQVQDINRELAIKEHLITELLKNSSHVIEYSKGLQDMEQEIKTLQAEKDELLIALRNAQTSNISSKLAESRRKKVQELEKKIAALSQQCLEQSKTLKAKEKLQQQIKNLTNEIQSLKQARVKLVRQMRSDADRFAEWKRVREKELHKLKEQDRKRANQMAKLEMQHNKQQNVLKRKMEEAHAANKRLKQALEVQKKAIQRKEQKFNNKNDIQSWVRQELNILSSTVDAENSLQKLISAREYLKCQLEELQTDPNVDEAELVELTEFLTLRNTQIQDLQQKINEANEENRASIKMNTIQTFTDAKIAIKYLFDVTVEDRKKLMEKYTILQNNLDECRQREERLKQEIETYKDQLNQSKKKVLRENNFMKDNEFSIMNTPKIQKLSSQYFENSFGSDDSFVEDDIEKDPDWTQTPLYNRIRKLLDTTKNTRLSIKCQSDGEVKCACKTKCITRLCSCRKNNRICNNCQCNPDFCQNNDINKLNHSYFRDYAEEDQDENSIKKPSLNASSMFRGMGFQYGYRRDVCRSQCRGNVLNSIGNCDDRLTCEA</sequence>
<dbReference type="GO" id="GO:0008017">
    <property type="term" value="F:microtubule binding"/>
    <property type="evidence" value="ECO:0007669"/>
    <property type="project" value="InterPro"/>
</dbReference>
<evidence type="ECO:0000256" key="15">
    <source>
        <dbReference type="ARBA" id="ARBA00023242"/>
    </source>
</evidence>
<accession>A0A834NL30</accession>
<feature type="coiled-coil region" evidence="18">
    <location>
        <begin position="548"/>
        <end position="647"/>
    </location>
</feature>
<dbReference type="EMBL" id="JACSEA010000001">
    <property type="protein sequence ID" value="KAF7411799.1"/>
    <property type="molecule type" value="Genomic_DNA"/>
</dbReference>
<dbReference type="InterPro" id="IPR036961">
    <property type="entry name" value="Kinesin_motor_dom_sf"/>
</dbReference>
<feature type="coiled-coil region" evidence="18">
    <location>
        <begin position="753"/>
        <end position="815"/>
    </location>
</feature>
<feature type="domain" description="Kinesin motor" evidence="19">
    <location>
        <begin position="5"/>
        <end position="329"/>
    </location>
</feature>
<evidence type="ECO:0000256" key="2">
    <source>
        <dbReference type="ARBA" id="ARBA00004123"/>
    </source>
</evidence>
<gene>
    <name evidence="20" type="ORF">HZH66_000695</name>
</gene>
<dbReference type="InterPro" id="IPR027640">
    <property type="entry name" value="Kinesin-like_fam"/>
</dbReference>
<dbReference type="Pfam" id="PF00225">
    <property type="entry name" value="Kinesin"/>
    <property type="match status" value="1"/>
</dbReference>
<evidence type="ECO:0000256" key="14">
    <source>
        <dbReference type="ARBA" id="ARBA00023212"/>
    </source>
</evidence>
<evidence type="ECO:0000256" key="5">
    <source>
        <dbReference type="ARBA" id="ARBA00022701"/>
    </source>
</evidence>
<dbReference type="InterPro" id="IPR019821">
    <property type="entry name" value="Kinesin_motor_CS"/>
</dbReference>
<dbReference type="SUPFAM" id="SSF52540">
    <property type="entry name" value="P-loop containing nucleoside triphosphate hydrolases"/>
    <property type="match status" value="1"/>
</dbReference>
<evidence type="ECO:0000256" key="1">
    <source>
        <dbReference type="ARBA" id="ARBA00001966"/>
    </source>
</evidence>
<dbReference type="PRINTS" id="PR00380">
    <property type="entry name" value="KINESINHEAVY"/>
</dbReference>
<keyword evidence="7 17" id="KW-0547">Nucleotide-binding</keyword>
<keyword evidence="4" id="KW-0963">Cytoplasm</keyword>
<dbReference type="GO" id="GO:0005874">
    <property type="term" value="C:microtubule"/>
    <property type="evidence" value="ECO:0007669"/>
    <property type="project" value="UniProtKB-KW"/>
</dbReference>
<dbReference type="GO" id="GO:0051231">
    <property type="term" value="P:spindle elongation"/>
    <property type="evidence" value="ECO:0007669"/>
    <property type="project" value="TreeGrafter"/>
</dbReference>
<evidence type="ECO:0000313" key="21">
    <source>
        <dbReference type="Proteomes" id="UP000614350"/>
    </source>
</evidence>
<keyword evidence="6" id="KW-0479">Metal-binding</keyword>
<evidence type="ECO:0000256" key="17">
    <source>
        <dbReference type="PROSITE-ProRule" id="PRU00283"/>
    </source>
</evidence>
<dbReference type="GO" id="GO:0003777">
    <property type="term" value="F:microtubule motor activity"/>
    <property type="evidence" value="ECO:0007669"/>
    <property type="project" value="InterPro"/>
</dbReference>
<proteinExistence type="inferred from homology"/>
<evidence type="ECO:0000256" key="12">
    <source>
        <dbReference type="ARBA" id="ARBA00023125"/>
    </source>
</evidence>
<evidence type="ECO:0000256" key="11">
    <source>
        <dbReference type="ARBA" id="ARBA00023054"/>
    </source>
</evidence>
<dbReference type="SMART" id="SM01114">
    <property type="entry name" value="CXC"/>
    <property type="match status" value="1"/>
</dbReference>
<dbReference type="GO" id="GO:0003677">
    <property type="term" value="F:DNA binding"/>
    <property type="evidence" value="ECO:0007669"/>
    <property type="project" value="UniProtKB-KW"/>
</dbReference>
<dbReference type="PROSITE" id="PS50067">
    <property type="entry name" value="KINESIN_MOTOR_2"/>
    <property type="match status" value="1"/>
</dbReference>
<dbReference type="CDD" id="cd01372">
    <property type="entry name" value="KISc_KIF4"/>
    <property type="match status" value="1"/>
</dbReference>
<keyword evidence="8 17" id="KW-0067">ATP-binding</keyword>
<feature type="coiled-coil region" evidence="18">
    <location>
        <begin position="680"/>
        <end position="729"/>
    </location>
</feature>
<dbReference type="InterPro" id="IPR033467">
    <property type="entry name" value="Tesmin/TSO1-like_CXC"/>
</dbReference>
<keyword evidence="21" id="KW-1185">Reference proteome</keyword>
<evidence type="ECO:0000256" key="8">
    <source>
        <dbReference type="ARBA" id="ARBA00022840"/>
    </source>
</evidence>
<protein>
    <recommendedName>
        <fullName evidence="19">Kinesin motor domain-containing protein</fullName>
    </recommendedName>
</protein>
<dbReference type="GO" id="GO:0051536">
    <property type="term" value="F:iron-sulfur cluster binding"/>
    <property type="evidence" value="ECO:0007669"/>
    <property type="project" value="UniProtKB-KW"/>
</dbReference>
<feature type="binding site" evidence="17">
    <location>
        <begin position="85"/>
        <end position="92"/>
    </location>
    <ligand>
        <name>ATP</name>
        <dbReference type="ChEBI" id="CHEBI:30616"/>
    </ligand>
</feature>
<dbReference type="PANTHER" id="PTHR47969:SF15">
    <property type="entry name" value="CHROMOSOME-ASSOCIATED KINESIN KIF4A-RELATED"/>
    <property type="match status" value="1"/>
</dbReference>
<evidence type="ECO:0000256" key="6">
    <source>
        <dbReference type="ARBA" id="ARBA00022723"/>
    </source>
</evidence>
<evidence type="ECO:0000256" key="3">
    <source>
        <dbReference type="ARBA" id="ARBA00004245"/>
    </source>
</evidence>
<dbReference type="AlphaFoldDB" id="A0A834NL30"/>
<dbReference type="Gene3D" id="3.40.850.10">
    <property type="entry name" value="Kinesin motor domain"/>
    <property type="match status" value="1"/>
</dbReference>
<evidence type="ECO:0000259" key="19">
    <source>
        <dbReference type="PROSITE" id="PS50067"/>
    </source>
</evidence>
<dbReference type="SMART" id="SM00129">
    <property type="entry name" value="KISc"/>
    <property type="match status" value="1"/>
</dbReference>
<evidence type="ECO:0000256" key="18">
    <source>
        <dbReference type="SAM" id="Coils"/>
    </source>
</evidence>
<keyword evidence="12" id="KW-0238">DNA-binding</keyword>
<keyword evidence="9" id="KW-0408">Iron</keyword>
<dbReference type="PANTHER" id="PTHR47969">
    <property type="entry name" value="CHROMOSOME-ASSOCIATED KINESIN KIF4A-RELATED"/>
    <property type="match status" value="1"/>
</dbReference>
<dbReference type="Proteomes" id="UP000614350">
    <property type="component" value="Unassembled WGS sequence"/>
</dbReference>
<keyword evidence="5" id="KW-0493">Microtubule</keyword>
<evidence type="ECO:0000256" key="4">
    <source>
        <dbReference type="ARBA" id="ARBA00022490"/>
    </source>
</evidence>
<feature type="coiled-coil region" evidence="18">
    <location>
        <begin position="839"/>
        <end position="891"/>
    </location>
</feature>
<organism evidence="20 21">
    <name type="scientific">Vespula vulgaris</name>
    <name type="common">Yellow jacket</name>
    <name type="synonym">Wasp</name>
    <dbReference type="NCBI Taxonomy" id="7454"/>
    <lineage>
        <taxon>Eukaryota</taxon>
        <taxon>Metazoa</taxon>
        <taxon>Ecdysozoa</taxon>
        <taxon>Arthropoda</taxon>
        <taxon>Hexapoda</taxon>
        <taxon>Insecta</taxon>
        <taxon>Pterygota</taxon>
        <taxon>Neoptera</taxon>
        <taxon>Endopterygota</taxon>
        <taxon>Hymenoptera</taxon>
        <taxon>Apocrita</taxon>
        <taxon>Aculeata</taxon>
        <taxon>Vespoidea</taxon>
        <taxon>Vespidae</taxon>
        <taxon>Vespinae</taxon>
        <taxon>Vespula</taxon>
    </lineage>
</organism>
<evidence type="ECO:0000256" key="16">
    <source>
        <dbReference type="ARBA" id="ARBA00034078"/>
    </source>
</evidence>
<comment type="caution">
    <text evidence="20">The sequence shown here is derived from an EMBL/GenBank/DDBJ whole genome shotgun (WGS) entry which is preliminary data.</text>
</comment>
<reference evidence="20" key="1">
    <citation type="journal article" date="2020" name="G3 (Bethesda)">
        <title>High-Quality Assemblies for Three Invasive Social Wasps from the &lt;i&gt;Vespula&lt;/i&gt; Genus.</title>
        <authorList>
            <person name="Harrop T.W.R."/>
            <person name="Guhlin J."/>
            <person name="McLaughlin G.M."/>
            <person name="Permina E."/>
            <person name="Stockwell P."/>
            <person name="Gilligan J."/>
            <person name="Le Lec M.F."/>
            <person name="Gruber M.A.M."/>
            <person name="Quinn O."/>
            <person name="Lovegrove M."/>
            <person name="Duncan E.J."/>
            <person name="Remnant E.J."/>
            <person name="Van Eeckhoven J."/>
            <person name="Graham B."/>
            <person name="Knapp R.A."/>
            <person name="Langford K.W."/>
            <person name="Kronenberg Z."/>
            <person name="Press M.O."/>
            <person name="Eacker S.M."/>
            <person name="Wilson-Rankin E.E."/>
            <person name="Purcell J."/>
            <person name="Lester P.J."/>
            <person name="Dearden P.K."/>
        </authorList>
    </citation>
    <scope>NUCLEOTIDE SEQUENCE</scope>
    <source>
        <strain evidence="20">Marl-1</strain>
    </source>
</reference>
<keyword evidence="11 18" id="KW-0175">Coiled coil</keyword>
<dbReference type="GO" id="GO:0005829">
    <property type="term" value="C:cytosol"/>
    <property type="evidence" value="ECO:0007669"/>
    <property type="project" value="UniProtKB-ARBA"/>
</dbReference>
<comment type="cofactor">
    <cofactor evidence="1">
        <name>[4Fe-4S] cluster</name>
        <dbReference type="ChEBI" id="CHEBI:49883"/>
    </cofactor>
</comment>
<dbReference type="InterPro" id="IPR001752">
    <property type="entry name" value="Kinesin_motor_dom"/>
</dbReference>